<name>A0A803N1L2_CHEQI</name>
<accession>A0A803N1L2</accession>
<keyword evidence="2" id="KW-1185">Reference proteome</keyword>
<dbReference type="EnsemblPlants" id="AUR62038952-RA">
    <property type="protein sequence ID" value="AUR62038952-RA:cds"/>
    <property type="gene ID" value="AUR62038952"/>
</dbReference>
<dbReference type="Proteomes" id="UP000596660">
    <property type="component" value="Unplaced"/>
</dbReference>
<dbReference type="Gramene" id="AUR62038952-RA">
    <property type="protein sequence ID" value="AUR62038952-RA:cds"/>
    <property type="gene ID" value="AUR62038952"/>
</dbReference>
<reference evidence="1" key="1">
    <citation type="journal article" date="2017" name="Nature">
        <title>The genome of Chenopodium quinoa.</title>
        <authorList>
            <person name="Jarvis D.E."/>
            <person name="Ho Y.S."/>
            <person name="Lightfoot D.J."/>
            <person name="Schmoeckel S.M."/>
            <person name="Li B."/>
            <person name="Borm T.J.A."/>
            <person name="Ohyanagi H."/>
            <person name="Mineta K."/>
            <person name="Michell C.T."/>
            <person name="Saber N."/>
            <person name="Kharbatia N.M."/>
            <person name="Rupper R.R."/>
            <person name="Sharp A.R."/>
            <person name="Dally N."/>
            <person name="Boughton B.A."/>
            <person name="Woo Y.H."/>
            <person name="Gao G."/>
            <person name="Schijlen E.G.W.M."/>
            <person name="Guo X."/>
            <person name="Momin A.A."/>
            <person name="Negrao S."/>
            <person name="Al-Babili S."/>
            <person name="Gehring C."/>
            <person name="Roessner U."/>
            <person name="Jung C."/>
            <person name="Murphy K."/>
            <person name="Arold S.T."/>
            <person name="Gojobori T."/>
            <person name="van der Linden C.G."/>
            <person name="van Loo E.N."/>
            <person name="Jellen E.N."/>
            <person name="Maughan P.J."/>
            <person name="Tester M."/>
        </authorList>
    </citation>
    <scope>NUCLEOTIDE SEQUENCE [LARGE SCALE GENOMIC DNA]</scope>
    <source>
        <strain evidence="1">cv. PI 614886</strain>
    </source>
</reference>
<reference evidence="1" key="2">
    <citation type="submission" date="2021-03" db="UniProtKB">
        <authorList>
            <consortium name="EnsemblPlants"/>
        </authorList>
    </citation>
    <scope>IDENTIFICATION</scope>
</reference>
<organism evidence="1 2">
    <name type="scientific">Chenopodium quinoa</name>
    <name type="common">Quinoa</name>
    <dbReference type="NCBI Taxonomy" id="63459"/>
    <lineage>
        <taxon>Eukaryota</taxon>
        <taxon>Viridiplantae</taxon>
        <taxon>Streptophyta</taxon>
        <taxon>Embryophyta</taxon>
        <taxon>Tracheophyta</taxon>
        <taxon>Spermatophyta</taxon>
        <taxon>Magnoliopsida</taxon>
        <taxon>eudicotyledons</taxon>
        <taxon>Gunneridae</taxon>
        <taxon>Pentapetalae</taxon>
        <taxon>Caryophyllales</taxon>
        <taxon>Chenopodiaceae</taxon>
        <taxon>Chenopodioideae</taxon>
        <taxon>Atripliceae</taxon>
        <taxon>Chenopodium</taxon>
    </lineage>
</organism>
<dbReference type="AlphaFoldDB" id="A0A803N1L2"/>
<proteinExistence type="predicted"/>
<sequence>MQEKAAVKSAAYKNRMSWTYNRRVNYRTLITGDLVLRRTVAKGKGNEDGKLTANWEGPYRIRDKVMQGSFYLETMDGKPLKNLLNTAVLKKYYV</sequence>
<protein>
    <submittedName>
        <fullName evidence="1">Uncharacterized protein</fullName>
    </submittedName>
</protein>
<evidence type="ECO:0000313" key="2">
    <source>
        <dbReference type="Proteomes" id="UP000596660"/>
    </source>
</evidence>
<evidence type="ECO:0000313" key="1">
    <source>
        <dbReference type="EnsemblPlants" id="AUR62038952-RA:cds"/>
    </source>
</evidence>